<evidence type="ECO:0000259" key="8">
    <source>
        <dbReference type="Pfam" id="PF04239"/>
    </source>
</evidence>
<evidence type="ECO:0000256" key="5">
    <source>
        <dbReference type="ARBA" id="ARBA00022989"/>
    </source>
</evidence>
<feature type="domain" description="YetF-like N-terminal transmembrane" evidence="9">
    <location>
        <begin position="17"/>
        <end position="83"/>
    </location>
</feature>
<sequence length="171" mass="18980">MFFSDWQSLIRIFIISIAAYLALVFILRISGKRTLSKMNAFDLIVTIALGSTLATVILNKNVTLSEGVLAFTLLVFLQYIITYSSARSSRVSQLVKSAPTLMAYKGELLQKNMRSERIDEDEVWAALRKKGYSSLSETDAVVLETDGSLTVIKRITDPEAPAVKVLLKSAR</sequence>
<dbReference type="PANTHER" id="PTHR34582">
    <property type="entry name" value="UPF0702 TRANSMEMBRANE PROTEIN YCAP"/>
    <property type="match status" value="1"/>
</dbReference>
<dbReference type="GO" id="GO:0005886">
    <property type="term" value="C:plasma membrane"/>
    <property type="evidence" value="ECO:0007669"/>
    <property type="project" value="UniProtKB-SubCell"/>
</dbReference>
<dbReference type="Proteomes" id="UP000326570">
    <property type="component" value="Unassembled WGS sequence"/>
</dbReference>
<reference evidence="10 11" key="1">
    <citation type="submission" date="2019-09" db="EMBL/GenBank/DDBJ databases">
        <title>Genome sequence of Adhaeribacter sp. M2.</title>
        <authorList>
            <person name="Srinivasan S."/>
        </authorList>
    </citation>
    <scope>NUCLEOTIDE SEQUENCE [LARGE SCALE GENOMIC DNA]</scope>
    <source>
        <strain evidence="10 11">M2</strain>
    </source>
</reference>
<dbReference type="PANTHER" id="PTHR34582:SF6">
    <property type="entry name" value="UPF0702 TRANSMEMBRANE PROTEIN YCAP"/>
    <property type="match status" value="1"/>
</dbReference>
<feature type="transmembrane region" description="Helical" evidence="7">
    <location>
        <begin position="39"/>
        <end position="58"/>
    </location>
</feature>
<evidence type="ECO:0000256" key="3">
    <source>
        <dbReference type="ARBA" id="ARBA00022475"/>
    </source>
</evidence>
<evidence type="ECO:0000313" key="11">
    <source>
        <dbReference type="Proteomes" id="UP000326570"/>
    </source>
</evidence>
<evidence type="ECO:0000256" key="2">
    <source>
        <dbReference type="ARBA" id="ARBA00006448"/>
    </source>
</evidence>
<dbReference type="InterPro" id="IPR007353">
    <property type="entry name" value="DUF421"/>
</dbReference>
<accession>A0A5N1INF5</accession>
<comment type="similarity">
    <text evidence="2">Belongs to the UPF0702 family.</text>
</comment>
<comment type="caution">
    <text evidence="10">The sequence shown here is derived from an EMBL/GenBank/DDBJ whole genome shotgun (WGS) entry which is preliminary data.</text>
</comment>
<keyword evidence="5 7" id="KW-1133">Transmembrane helix</keyword>
<dbReference type="Pfam" id="PF20730">
    <property type="entry name" value="YetF_N"/>
    <property type="match status" value="1"/>
</dbReference>
<keyword evidence="11" id="KW-1185">Reference proteome</keyword>
<dbReference type="EMBL" id="VTWT01000008">
    <property type="protein sequence ID" value="KAA9331268.1"/>
    <property type="molecule type" value="Genomic_DNA"/>
</dbReference>
<dbReference type="Gene3D" id="3.30.240.20">
    <property type="entry name" value="bsu07140 like domains"/>
    <property type="match status" value="1"/>
</dbReference>
<dbReference type="AlphaFoldDB" id="A0A5N1INF5"/>
<feature type="transmembrane region" description="Helical" evidence="7">
    <location>
        <begin position="6"/>
        <end position="27"/>
    </location>
</feature>
<dbReference type="InterPro" id="IPR023090">
    <property type="entry name" value="UPF0702_alpha/beta_dom_sf"/>
</dbReference>
<evidence type="ECO:0000256" key="6">
    <source>
        <dbReference type="ARBA" id="ARBA00023136"/>
    </source>
</evidence>
<comment type="subcellular location">
    <subcellularLocation>
        <location evidence="1">Cell membrane</location>
        <topology evidence="1">Multi-pass membrane protein</topology>
    </subcellularLocation>
</comment>
<organism evidence="10 11">
    <name type="scientific">Adhaeribacter soli</name>
    <dbReference type="NCBI Taxonomy" id="2607655"/>
    <lineage>
        <taxon>Bacteria</taxon>
        <taxon>Pseudomonadati</taxon>
        <taxon>Bacteroidota</taxon>
        <taxon>Cytophagia</taxon>
        <taxon>Cytophagales</taxon>
        <taxon>Hymenobacteraceae</taxon>
        <taxon>Adhaeribacter</taxon>
    </lineage>
</organism>
<keyword evidence="4 7" id="KW-0812">Transmembrane</keyword>
<evidence type="ECO:0000256" key="1">
    <source>
        <dbReference type="ARBA" id="ARBA00004651"/>
    </source>
</evidence>
<evidence type="ECO:0000259" key="9">
    <source>
        <dbReference type="Pfam" id="PF20730"/>
    </source>
</evidence>
<keyword evidence="3" id="KW-1003">Cell membrane</keyword>
<feature type="domain" description="YetF C-terminal" evidence="8">
    <location>
        <begin position="87"/>
        <end position="165"/>
    </location>
</feature>
<gene>
    <name evidence="10" type="ORF">F0P94_15185</name>
</gene>
<dbReference type="Pfam" id="PF04239">
    <property type="entry name" value="DUF421"/>
    <property type="match status" value="1"/>
</dbReference>
<keyword evidence="6 7" id="KW-0472">Membrane</keyword>
<dbReference type="InterPro" id="IPR048454">
    <property type="entry name" value="YetF_N"/>
</dbReference>
<evidence type="ECO:0000256" key="4">
    <source>
        <dbReference type="ARBA" id="ARBA00022692"/>
    </source>
</evidence>
<proteinExistence type="inferred from homology"/>
<name>A0A5N1INF5_9BACT</name>
<evidence type="ECO:0000313" key="10">
    <source>
        <dbReference type="EMBL" id="KAA9331268.1"/>
    </source>
</evidence>
<evidence type="ECO:0000256" key="7">
    <source>
        <dbReference type="SAM" id="Phobius"/>
    </source>
</evidence>
<protein>
    <submittedName>
        <fullName evidence="10">DUF421 domain-containing protein</fullName>
    </submittedName>
</protein>
<feature type="transmembrane region" description="Helical" evidence="7">
    <location>
        <begin position="64"/>
        <end position="86"/>
    </location>
</feature>